<gene>
    <name evidence="7" type="ORF">STA1M1_28140</name>
</gene>
<reference evidence="7" key="1">
    <citation type="journal article" date="2023" name="Int. J. Syst. Evol. Microbiol.">
        <title>Sinisalibacter aestuarii sp. nov., isolated from estuarine sediment of the Arakawa River.</title>
        <authorList>
            <person name="Arafat S.T."/>
            <person name="Hirano S."/>
            <person name="Sato A."/>
            <person name="Takeuchi K."/>
            <person name="Yasuda T."/>
            <person name="Terahara T."/>
            <person name="Hamada M."/>
            <person name="Kobayashi T."/>
        </authorList>
    </citation>
    <scope>NUCLEOTIDE SEQUENCE</scope>
    <source>
        <strain evidence="7">B-399</strain>
    </source>
</reference>
<dbReference type="Proteomes" id="UP001144205">
    <property type="component" value="Unassembled WGS sequence"/>
</dbReference>
<evidence type="ECO:0000256" key="1">
    <source>
        <dbReference type="ARBA" id="ARBA00004141"/>
    </source>
</evidence>
<name>A0ABQ5LX19_9RHOB</name>
<organism evidence="7 8">
    <name type="scientific">Sinisalibacter aestuarii</name>
    <dbReference type="NCBI Taxonomy" id="2949426"/>
    <lineage>
        <taxon>Bacteria</taxon>
        <taxon>Pseudomonadati</taxon>
        <taxon>Pseudomonadota</taxon>
        <taxon>Alphaproteobacteria</taxon>
        <taxon>Rhodobacterales</taxon>
        <taxon>Roseobacteraceae</taxon>
        <taxon>Sinisalibacter</taxon>
    </lineage>
</organism>
<proteinExistence type="predicted"/>
<dbReference type="RefSeq" id="WP_281842980.1">
    <property type="nucleotide sequence ID" value="NZ_BROH01000008.1"/>
</dbReference>
<feature type="transmembrane region" description="Helical" evidence="5">
    <location>
        <begin position="270"/>
        <end position="288"/>
    </location>
</feature>
<keyword evidence="2 5" id="KW-0812">Transmembrane</keyword>
<feature type="transmembrane region" description="Helical" evidence="5">
    <location>
        <begin position="163"/>
        <end position="179"/>
    </location>
</feature>
<dbReference type="InterPro" id="IPR020846">
    <property type="entry name" value="MFS_dom"/>
</dbReference>
<keyword evidence="3 5" id="KW-1133">Transmembrane helix</keyword>
<dbReference type="PANTHER" id="PTHR23514:SF13">
    <property type="entry name" value="INNER MEMBRANE PROTEIN YBJJ"/>
    <property type="match status" value="1"/>
</dbReference>
<dbReference type="Pfam" id="PF07690">
    <property type="entry name" value="MFS_1"/>
    <property type="match status" value="1"/>
</dbReference>
<feature type="transmembrane region" description="Helical" evidence="5">
    <location>
        <begin position="294"/>
        <end position="320"/>
    </location>
</feature>
<dbReference type="InterPro" id="IPR011701">
    <property type="entry name" value="MFS"/>
</dbReference>
<evidence type="ECO:0000256" key="5">
    <source>
        <dbReference type="SAM" id="Phobius"/>
    </source>
</evidence>
<evidence type="ECO:0000256" key="2">
    <source>
        <dbReference type="ARBA" id="ARBA00022692"/>
    </source>
</evidence>
<feature type="transmembrane region" description="Helical" evidence="5">
    <location>
        <begin position="43"/>
        <end position="63"/>
    </location>
</feature>
<accession>A0ABQ5LX19</accession>
<dbReference type="InterPro" id="IPR036259">
    <property type="entry name" value="MFS_trans_sf"/>
</dbReference>
<feature type="transmembrane region" description="Helical" evidence="5">
    <location>
        <begin position="12"/>
        <end position="31"/>
    </location>
</feature>
<feature type="transmembrane region" description="Helical" evidence="5">
    <location>
        <begin position="70"/>
        <end position="92"/>
    </location>
</feature>
<evidence type="ECO:0000256" key="4">
    <source>
        <dbReference type="ARBA" id="ARBA00023136"/>
    </source>
</evidence>
<dbReference type="EMBL" id="BROH01000008">
    <property type="protein sequence ID" value="GKY88945.1"/>
    <property type="molecule type" value="Genomic_DNA"/>
</dbReference>
<sequence>MSVLEAARITRAPMLTLAAVGIHWGGLASLMPDLKAMVSASDAELGGALLAPAVGSMITMGLAPRIGRALGGWALPLAGLGIALALFLPLFAASPLGLGIALFFAGGAVALADMTANVRIAQLEARAGKHLQSVNHAVFSLFFGLTAFGVAFARQAGYGPGDVLPVLSVFALVVVLFGWDRSVLPPVDDPEDAARASTPPWAVVVLGGLILFAGFIGENATEAWSALHIERTLGGAPGEGSFGPATLGFVMFLGRLAGQVVASAAGEARLILGSAVLGSIGAVIIATAPTQGVVILGVAVLGLGMAVIVPATNSIIGRLVSDAARPAAISRTWMAGLLGFFIGPSMMGGLAEIWNLRVSFGAVAVIVALIIPAVLALSRRG</sequence>
<dbReference type="SUPFAM" id="SSF103473">
    <property type="entry name" value="MFS general substrate transporter"/>
    <property type="match status" value="1"/>
</dbReference>
<protein>
    <submittedName>
        <fullName evidence="7">MFS transporter</fullName>
    </submittedName>
</protein>
<comment type="caution">
    <text evidence="7">The sequence shown here is derived from an EMBL/GenBank/DDBJ whole genome shotgun (WGS) entry which is preliminary data.</text>
</comment>
<dbReference type="PANTHER" id="PTHR23514">
    <property type="entry name" value="BYPASS OF STOP CODON PROTEIN 6"/>
    <property type="match status" value="1"/>
</dbReference>
<evidence type="ECO:0000256" key="3">
    <source>
        <dbReference type="ARBA" id="ARBA00022989"/>
    </source>
</evidence>
<evidence type="ECO:0000259" key="6">
    <source>
        <dbReference type="PROSITE" id="PS50850"/>
    </source>
</evidence>
<feature type="transmembrane region" description="Helical" evidence="5">
    <location>
        <begin position="137"/>
        <end position="157"/>
    </location>
</feature>
<feature type="domain" description="Major facilitator superfamily (MFS) profile" evidence="6">
    <location>
        <begin position="166"/>
        <end position="381"/>
    </location>
</feature>
<dbReference type="InterPro" id="IPR051788">
    <property type="entry name" value="MFS_Transporter"/>
</dbReference>
<keyword evidence="8" id="KW-1185">Reference proteome</keyword>
<dbReference type="Gene3D" id="1.20.1250.20">
    <property type="entry name" value="MFS general substrate transporter like domains"/>
    <property type="match status" value="1"/>
</dbReference>
<feature type="transmembrane region" description="Helical" evidence="5">
    <location>
        <begin position="98"/>
        <end position="116"/>
    </location>
</feature>
<dbReference type="PROSITE" id="PS50850">
    <property type="entry name" value="MFS"/>
    <property type="match status" value="1"/>
</dbReference>
<evidence type="ECO:0000313" key="7">
    <source>
        <dbReference type="EMBL" id="GKY88945.1"/>
    </source>
</evidence>
<keyword evidence="4 5" id="KW-0472">Membrane</keyword>
<evidence type="ECO:0000313" key="8">
    <source>
        <dbReference type="Proteomes" id="UP001144205"/>
    </source>
</evidence>
<feature type="transmembrane region" description="Helical" evidence="5">
    <location>
        <begin position="240"/>
        <end position="258"/>
    </location>
</feature>
<feature type="transmembrane region" description="Helical" evidence="5">
    <location>
        <begin position="332"/>
        <end position="354"/>
    </location>
</feature>
<comment type="subcellular location">
    <subcellularLocation>
        <location evidence="1">Membrane</location>
        <topology evidence="1">Multi-pass membrane protein</topology>
    </subcellularLocation>
</comment>
<feature type="transmembrane region" description="Helical" evidence="5">
    <location>
        <begin position="200"/>
        <end position="220"/>
    </location>
</feature>
<feature type="transmembrane region" description="Helical" evidence="5">
    <location>
        <begin position="360"/>
        <end position="378"/>
    </location>
</feature>